<dbReference type="Proteomes" id="UP000708338">
    <property type="component" value="Unassembled WGS sequence"/>
</dbReference>
<sequence length="60" mass="7197">MKEKINDYEMSIRKTTKKFAKCSICGYQRPEMYLIHRRGDSYYLCRECVSYFLAIAALME</sequence>
<proteinExistence type="predicted"/>
<name>A0AA41K4N7_9FIRM</name>
<evidence type="ECO:0000313" key="1">
    <source>
        <dbReference type="EMBL" id="MBT9809561.1"/>
    </source>
</evidence>
<dbReference type="EMBL" id="WQPS01000007">
    <property type="protein sequence ID" value="MBT9809561.1"/>
    <property type="molecule type" value="Genomic_DNA"/>
</dbReference>
<evidence type="ECO:0008006" key="3">
    <source>
        <dbReference type="Google" id="ProtNLM"/>
    </source>
</evidence>
<comment type="caution">
    <text evidence="1">The sequence shown here is derived from an EMBL/GenBank/DDBJ whole genome shotgun (WGS) entry which is preliminary data.</text>
</comment>
<evidence type="ECO:0000313" key="2">
    <source>
        <dbReference type="Proteomes" id="UP000708338"/>
    </source>
</evidence>
<gene>
    <name evidence="1" type="ORF">GPL26_07870</name>
</gene>
<protein>
    <recommendedName>
        <fullName evidence="3">ClpX-type ZB domain-containing protein</fullName>
    </recommendedName>
</protein>
<dbReference type="RefSeq" id="WP_215630023.1">
    <property type="nucleotide sequence ID" value="NZ_WQPS01000007.1"/>
</dbReference>
<organism evidence="1 2">
    <name type="scientific">Enterocloster citroniae</name>
    <dbReference type="NCBI Taxonomy" id="358743"/>
    <lineage>
        <taxon>Bacteria</taxon>
        <taxon>Bacillati</taxon>
        <taxon>Bacillota</taxon>
        <taxon>Clostridia</taxon>
        <taxon>Lachnospirales</taxon>
        <taxon>Lachnospiraceae</taxon>
        <taxon>Enterocloster</taxon>
    </lineage>
</organism>
<reference evidence="1" key="1">
    <citation type="journal article" date="2021" name="Gut Microbes">
        <title>A synthetic consortium of 100 gut commensals modulates the composition and function in a colon model of the microbiome of elderly subjects.</title>
        <authorList>
            <person name="Perez M."/>
            <person name="Ntemiri A."/>
            <person name="Tan H."/>
            <person name="Harris H.M.B."/>
            <person name="Roager H.M."/>
            <person name="Ribiere C."/>
            <person name="O'Toole P.W."/>
        </authorList>
    </citation>
    <scope>NUCLEOTIDE SEQUENCE</scope>
    <source>
        <strain evidence="1">MCC335</strain>
    </source>
</reference>
<dbReference type="AlphaFoldDB" id="A0AA41K4N7"/>
<accession>A0AA41K4N7</accession>